<name>A0A7X5UX13_9SPHN</name>
<evidence type="ECO:0000313" key="2">
    <source>
        <dbReference type="Proteomes" id="UP000564677"/>
    </source>
</evidence>
<dbReference type="EMBL" id="JAASQV010000001">
    <property type="protein sequence ID" value="NIJ63844.1"/>
    <property type="molecule type" value="Genomic_DNA"/>
</dbReference>
<proteinExistence type="predicted"/>
<dbReference type="AlphaFoldDB" id="A0A7X5UX13"/>
<sequence>MSVFHRFVMMAVPLVPLMACSDDCGNRIVSRIDAPGGARSAVLFQRDCGATTGFSTQVSILSGGQAPAGRGNAFIADADHGAARRGAWGGPWAEIRWLRADHLEVRYAPGSRIFLKRETVSGVRVSYRPANE</sequence>
<comment type="caution">
    <text evidence="1">The sequence shown here is derived from an EMBL/GenBank/DDBJ whole genome shotgun (WGS) entry which is preliminary data.</text>
</comment>
<dbReference type="Proteomes" id="UP000564677">
    <property type="component" value="Unassembled WGS sequence"/>
</dbReference>
<reference evidence="1 2" key="1">
    <citation type="submission" date="2020-03" db="EMBL/GenBank/DDBJ databases">
        <title>Genomic Encyclopedia of Type Strains, Phase IV (KMG-IV): sequencing the most valuable type-strain genomes for metagenomic binning, comparative biology and taxonomic classification.</title>
        <authorList>
            <person name="Goeker M."/>
        </authorList>
    </citation>
    <scope>NUCLEOTIDE SEQUENCE [LARGE SCALE GENOMIC DNA]</scope>
    <source>
        <strain evidence="1 2">DSM 4733</strain>
    </source>
</reference>
<keyword evidence="2" id="KW-1185">Reference proteome</keyword>
<organism evidence="1 2">
    <name type="scientific">Sphingomonas leidyi</name>
    <dbReference type="NCBI Taxonomy" id="68569"/>
    <lineage>
        <taxon>Bacteria</taxon>
        <taxon>Pseudomonadati</taxon>
        <taxon>Pseudomonadota</taxon>
        <taxon>Alphaproteobacteria</taxon>
        <taxon>Sphingomonadales</taxon>
        <taxon>Sphingomonadaceae</taxon>
        <taxon>Sphingomonas</taxon>
    </lineage>
</organism>
<dbReference type="RefSeq" id="WP_167298293.1">
    <property type="nucleotide sequence ID" value="NZ_JAASQV010000001.1"/>
</dbReference>
<protein>
    <submittedName>
        <fullName evidence="1">Uncharacterized protein</fullName>
    </submittedName>
</protein>
<accession>A0A7X5UX13</accession>
<evidence type="ECO:0000313" key="1">
    <source>
        <dbReference type="EMBL" id="NIJ63844.1"/>
    </source>
</evidence>
<gene>
    <name evidence="1" type="ORF">FHR20_000775</name>
</gene>